<organism evidence="3 4">
    <name type="scientific">Colletotrichum chrysophilum</name>
    <dbReference type="NCBI Taxonomy" id="1836956"/>
    <lineage>
        <taxon>Eukaryota</taxon>
        <taxon>Fungi</taxon>
        <taxon>Dikarya</taxon>
        <taxon>Ascomycota</taxon>
        <taxon>Pezizomycotina</taxon>
        <taxon>Sordariomycetes</taxon>
        <taxon>Hypocreomycetidae</taxon>
        <taxon>Glomerellales</taxon>
        <taxon>Glomerellaceae</taxon>
        <taxon>Colletotrichum</taxon>
        <taxon>Colletotrichum gloeosporioides species complex</taxon>
    </lineage>
</organism>
<feature type="signal peptide" evidence="2">
    <location>
        <begin position="1"/>
        <end position="23"/>
    </location>
</feature>
<dbReference type="AlphaFoldDB" id="A0AAD9B289"/>
<comment type="caution">
    <text evidence="3">The sequence shown here is derived from an EMBL/GenBank/DDBJ whole genome shotgun (WGS) entry which is preliminary data.</text>
</comment>
<dbReference type="Proteomes" id="UP001243330">
    <property type="component" value="Unassembled WGS sequence"/>
</dbReference>
<feature type="chain" id="PRO_5042060108" evidence="2">
    <location>
        <begin position="24"/>
        <end position="115"/>
    </location>
</feature>
<keyword evidence="4" id="KW-1185">Reference proteome</keyword>
<sequence length="115" mass="12111">MAAFVSHHLPLLFSLHLPRPSASNPARRVACLPVVCLHSSPSHPSSHCRILAHCAASSAEQSTPANRESSGQLSPPTTTLHLSLPSSGKHLTTTRQKAPRPGLALWLSLNASATS</sequence>
<feature type="compositionally biased region" description="Low complexity" evidence="1">
    <location>
        <begin position="73"/>
        <end position="87"/>
    </location>
</feature>
<proteinExistence type="predicted"/>
<accession>A0AAD9B289</accession>
<name>A0AAD9B289_9PEZI</name>
<protein>
    <submittedName>
        <fullName evidence="3">Uncharacterized protein</fullName>
    </submittedName>
</protein>
<reference evidence="3" key="1">
    <citation type="submission" date="2023-01" db="EMBL/GenBank/DDBJ databases">
        <title>Colletotrichum chrysophilum M932 genome sequence.</title>
        <authorList>
            <person name="Baroncelli R."/>
        </authorList>
    </citation>
    <scope>NUCLEOTIDE SEQUENCE</scope>
    <source>
        <strain evidence="3">M932</strain>
    </source>
</reference>
<evidence type="ECO:0000256" key="2">
    <source>
        <dbReference type="SAM" id="SignalP"/>
    </source>
</evidence>
<gene>
    <name evidence="3" type="ORF">CCHR01_00363</name>
</gene>
<dbReference type="EMBL" id="JAQOWY010000003">
    <property type="protein sequence ID" value="KAK1857020.1"/>
    <property type="molecule type" value="Genomic_DNA"/>
</dbReference>
<feature type="region of interest" description="Disordered" evidence="1">
    <location>
        <begin position="59"/>
        <end position="99"/>
    </location>
</feature>
<feature type="compositionally biased region" description="Polar residues" evidence="1">
    <location>
        <begin position="59"/>
        <end position="72"/>
    </location>
</feature>
<evidence type="ECO:0000313" key="4">
    <source>
        <dbReference type="Proteomes" id="UP001243330"/>
    </source>
</evidence>
<evidence type="ECO:0000256" key="1">
    <source>
        <dbReference type="SAM" id="MobiDB-lite"/>
    </source>
</evidence>
<keyword evidence="2" id="KW-0732">Signal</keyword>
<evidence type="ECO:0000313" key="3">
    <source>
        <dbReference type="EMBL" id="KAK1857020.1"/>
    </source>
</evidence>